<dbReference type="Proteomes" id="UP000033867">
    <property type="component" value="Unassembled WGS sequence"/>
</dbReference>
<dbReference type="EMBL" id="LCEK01000021">
    <property type="protein sequence ID" value="KKS71706.1"/>
    <property type="molecule type" value="Genomic_DNA"/>
</dbReference>
<evidence type="ECO:0008006" key="3">
    <source>
        <dbReference type="Google" id="ProtNLM"/>
    </source>
</evidence>
<proteinExistence type="predicted"/>
<name>A0A0G1DLK6_9BACT</name>
<evidence type="ECO:0000313" key="2">
    <source>
        <dbReference type="Proteomes" id="UP000033867"/>
    </source>
</evidence>
<evidence type="ECO:0000313" key="1">
    <source>
        <dbReference type="EMBL" id="KKS71706.1"/>
    </source>
</evidence>
<protein>
    <recommendedName>
        <fullName evidence="3">Nudix hydrolase domain-containing protein</fullName>
    </recommendedName>
</protein>
<accession>A0A0G1DLK6</accession>
<comment type="caution">
    <text evidence="1">The sequence shown here is derived from an EMBL/GenBank/DDBJ whole genome shotgun (WGS) entry which is preliminary data.</text>
</comment>
<reference evidence="1 2" key="1">
    <citation type="journal article" date="2015" name="Nature">
        <title>rRNA introns, odd ribosomes, and small enigmatic genomes across a large radiation of phyla.</title>
        <authorList>
            <person name="Brown C.T."/>
            <person name="Hug L.A."/>
            <person name="Thomas B.C."/>
            <person name="Sharon I."/>
            <person name="Castelle C.J."/>
            <person name="Singh A."/>
            <person name="Wilkins M.J."/>
            <person name="Williams K.H."/>
            <person name="Banfield J.F."/>
        </authorList>
    </citation>
    <scope>NUCLEOTIDE SEQUENCE [LARGE SCALE GENOMIC DNA]</scope>
</reference>
<dbReference type="AlphaFoldDB" id="A0A0G1DLK6"/>
<organism evidence="1 2">
    <name type="scientific">Candidatus Magasanikbacteria bacterium GW2011_GWE2_42_7</name>
    <dbReference type="NCBI Taxonomy" id="1619052"/>
    <lineage>
        <taxon>Bacteria</taxon>
        <taxon>Candidatus Magasanikiibacteriota</taxon>
    </lineage>
</organism>
<sequence>MTHDTDNMTQKSSRDISVITGIFIQNEKGEIWFGRMPKWSDMLAIAGGHL</sequence>
<feature type="non-terminal residue" evidence="1">
    <location>
        <position position="50"/>
    </location>
</feature>
<gene>
    <name evidence="1" type="ORF">UV42_C0021G0001</name>
</gene>